<keyword evidence="3" id="KW-0677">Repeat</keyword>
<dbReference type="SMART" id="SM00693">
    <property type="entry name" value="DysFN"/>
    <property type="match status" value="1"/>
</dbReference>
<dbReference type="Pfam" id="PF06462">
    <property type="entry name" value="Hyd_WA"/>
    <property type="match status" value="2"/>
</dbReference>
<dbReference type="Gene3D" id="2.60.120.200">
    <property type="match status" value="1"/>
</dbReference>
<evidence type="ECO:0000256" key="1">
    <source>
        <dbReference type="ARBA" id="ARBA00005966"/>
    </source>
</evidence>
<comment type="caution">
    <text evidence="5">The sequence shown here is derived from an EMBL/GenBank/DDBJ whole genome shotgun (WGS) entry which is preliminary data.</text>
</comment>
<comment type="similarity">
    <text evidence="1">Belongs to the TECPR1 family.</text>
</comment>
<proteinExistence type="inferred from homology"/>
<dbReference type="Pfam" id="PF06398">
    <property type="entry name" value="Pex24p"/>
    <property type="match status" value="1"/>
</dbReference>
<dbReference type="PANTHER" id="PTHR23250:SF1">
    <property type="entry name" value="TECTONIN BETA-PROPELLER REPEAT-CONTAINING PROTEIN 1"/>
    <property type="match status" value="1"/>
</dbReference>
<dbReference type="InterPro" id="IPR051513">
    <property type="entry name" value="Tectonin_beta-prop"/>
</dbReference>
<dbReference type="SUPFAM" id="SSF49899">
    <property type="entry name" value="Concanavalin A-like lectins/glucanases"/>
    <property type="match status" value="1"/>
</dbReference>
<dbReference type="AlphaFoldDB" id="A0ABD1E9Q7"/>
<accession>A0ABD1E9Q7</accession>
<evidence type="ECO:0000256" key="3">
    <source>
        <dbReference type="ARBA" id="ARBA00022737"/>
    </source>
</evidence>
<sequence length="606" mass="68558">MIILQFTSDVLLEEWQTNLTTTCSQLRDVKERPSDESIWATTNLGDVFVWDPAHMEGNQLREDEFYVQKFDLSGKECPIKVHLHVGCVPGTILTLTGCVADEADRLGINLEAPMTYKSKHKSFIEEESLCLHFNPRFSDGIIVRNSMNEGKWGQEERDGGNPIIKGQEFKLQIESTEDAFRITINEAKFCNFRHRMPPESACILHLWGRMRPWRLLIKSPMIVVDPLELYWRQLGGHMRRVESCASGVTWGIGYDHTAWVYTGGWGGGFLSNLDSQNVHPMTDSQDYRVYENQRWNPVSGYTSSGLPTDRPMWSDATGRQKRAKDQVKLLSSRWQWISDWMVDFHVPGGVDKEGWQYAVDFPASYHPHKQFTDLVRRRRWYRRCAIATTGPWQELGHTKLHDVSLEVVGEDPEGLIVVWALASDGQAMFRIGVSRAAPHGQNWEHVATDQALTSISCGPYNRVWATGKKGCAYLRLGINQDRLEGERWICVEPPMGGQLKQISVNAAGVWAVDTLDRLNVRMEVSEKFPEGTHWLTIVADPPIINSAPYTKKGFRQVSVGRTDVWAVTVGGVIARRLGLGGRNEAGSGWDIGIAGNFQQISVKAFR</sequence>
<dbReference type="InterPro" id="IPR001079">
    <property type="entry name" value="Galectin_CRD"/>
</dbReference>
<dbReference type="InterPro" id="IPR006624">
    <property type="entry name" value="Beta-propeller_rpt_TECPR"/>
</dbReference>
<evidence type="ECO:0000259" key="4">
    <source>
        <dbReference type="PROSITE" id="PS51304"/>
    </source>
</evidence>
<dbReference type="SMART" id="SM00694">
    <property type="entry name" value="DysFC"/>
    <property type="match status" value="1"/>
</dbReference>
<dbReference type="InterPro" id="IPR006614">
    <property type="entry name" value="Peroxin/Ferlin"/>
</dbReference>
<keyword evidence="6" id="KW-1185">Reference proteome</keyword>
<dbReference type="PANTHER" id="PTHR23250">
    <property type="entry name" value="DYSFERLIN-RELATED"/>
    <property type="match status" value="1"/>
</dbReference>
<evidence type="ECO:0000256" key="2">
    <source>
        <dbReference type="ARBA" id="ARBA00022734"/>
    </source>
</evidence>
<organism evidence="5 6">
    <name type="scientific">Hypothenemus hampei</name>
    <name type="common">Coffee berry borer</name>
    <dbReference type="NCBI Taxonomy" id="57062"/>
    <lineage>
        <taxon>Eukaryota</taxon>
        <taxon>Metazoa</taxon>
        <taxon>Ecdysozoa</taxon>
        <taxon>Arthropoda</taxon>
        <taxon>Hexapoda</taxon>
        <taxon>Insecta</taxon>
        <taxon>Pterygota</taxon>
        <taxon>Neoptera</taxon>
        <taxon>Endopterygota</taxon>
        <taxon>Coleoptera</taxon>
        <taxon>Polyphaga</taxon>
        <taxon>Cucujiformia</taxon>
        <taxon>Curculionidae</taxon>
        <taxon>Scolytinae</taxon>
        <taxon>Hypothenemus</taxon>
    </lineage>
</organism>
<dbReference type="GO" id="GO:0030246">
    <property type="term" value="F:carbohydrate binding"/>
    <property type="evidence" value="ECO:0007669"/>
    <property type="project" value="UniProtKB-KW"/>
</dbReference>
<dbReference type="CDD" id="cd00070">
    <property type="entry name" value="GLECT"/>
    <property type="match status" value="1"/>
</dbReference>
<evidence type="ECO:0000313" key="5">
    <source>
        <dbReference type="EMBL" id="KAL1491140.1"/>
    </source>
</evidence>
<reference evidence="5 6" key="1">
    <citation type="submission" date="2024-05" db="EMBL/GenBank/DDBJ databases">
        <title>Genetic variation in Jamaican populations of the coffee berry borer (Hypothenemus hampei).</title>
        <authorList>
            <person name="Errbii M."/>
            <person name="Myrie A."/>
        </authorList>
    </citation>
    <scope>NUCLEOTIDE SEQUENCE [LARGE SCALE GENOMIC DNA]</scope>
    <source>
        <strain evidence="5">JA-Hopewell-2020-01-JO</strain>
        <tissue evidence="5">Whole body</tissue>
    </source>
</reference>
<dbReference type="InterPro" id="IPR010482">
    <property type="entry name" value="TECPR1-like_DysF"/>
</dbReference>
<dbReference type="SMART" id="SM00276">
    <property type="entry name" value="GLECT"/>
    <property type="match status" value="1"/>
</dbReference>
<dbReference type="Proteomes" id="UP001566132">
    <property type="component" value="Unassembled WGS sequence"/>
</dbReference>
<gene>
    <name evidence="5" type="ORF">ABEB36_011782</name>
</gene>
<keyword evidence="2" id="KW-0430">Lectin</keyword>
<dbReference type="InterPro" id="IPR013320">
    <property type="entry name" value="ConA-like_dom_sf"/>
</dbReference>
<dbReference type="GO" id="GO:0005737">
    <property type="term" value="C:cytoplasm"/>
    <property type="evidence" value="ECO:0007669"/>
    <property type="project" value="UniProtKB-ARBA"/>
</dbReference>
<dbReference type="SMART" id="SM00908">
    <property type="entry name" value="Gal-bind_lectin"/>
    <property type="match status" value="1"/>
</dbReference>
<name>A0ABD1E9Q7_HYPHA</name>
<dbReference type="SMART" id="SM00706">
    <property type="entry name" value="TECPR"/>
    <property type="match status" value="6"/>
</dbReference>
<feature type="domain" description="Galectin" evidence="4">
    <location>
        <begin position="79"/>
        <end position="218"/>
    </location>
</feature>
<protein>
    <recommendedName>
        <fullName evidence="4">Galectin domain-containing protein</fullName>
    </recommendedName>
</protein>
<evidence type="ECO:0000313" key="6">
    <source>
        <dbReference type="Proteomes" id="UP001566132"/>
    </source>
</evidence>
<dbReference type="GO" id="GO:0098588">
    <property type="term" value="C:bounding membrane of organelle"/>
    <property type="evidence" value="ECO:0007669"/>
    <property type="project" value="UniProtKB-ARBA"/>
</dbReference>
<dbReference type="EMBL" id="JBDJPC010000009">
    <property type="protein sequence ID" value="KAL1491140.1"/>
    <property type="molecule type" value="Genomic_DNA"/>
</dbReference>
<dbReference type="PROSITE" id="PS51304">
    <property type="entry name" value="GALECTIN"/>
    <property type="match status" value="1"/>
</dbReference>
<dbReference type="Pfam" id="PF00337">
    <property type="entry name" value="Gal-bind_lectin"/>
    <property type="match status" value="1"/>
</dbReference>